<keyword evidence="3" id="KW-0808">Transferase</keyword>
<keyword evidence="4 8" id="KW-0812">Transmembrane</keyword>
<evidence type="ECO:0000256" key="3">
    <source>
        <dbReference type="ARBA" id="ARBA00022679"/>
    </source>
</evidence>
<evidence type="ECO:0000256" key="6">
    <source>
        <dbReference type="ARBA" id="ARBA00023136"/>
    </source>
</evidence>
<gene>
    <name evidence="9" type="ORF">MOTC310_08715</name>
</gene>
<dbReference type="InterPro" id="IPR018584">
    <property type="entry name" value="GT87"/>
</dbReference>
<evidence type="ECO:0000256" key="2">
    <source>
        <dbReference type="ARBA" id="ARBA00022475"/>
    </source>
</evidence>
<evidence type="ECO:0000313" key="9">
    <source>
        <dbReference type="EMBL" id="MEE7490554.1"/>
    </source>
</evidence>
<comment type="caution">
    <text evidence="9">The sequence shown here is derived from an EMBL/GenBank/DDBJ whole genome shotgun (WGS) entry which is preliminary data.</text>
</comment>
<feature type="transmembrane region" description="Helical" evidence="8">
    <location>
        <begin position="244"/>
        <end position="261"/>
    </location>
</feature>
<proteinExistence type="inferred from homology"/>
<feature type="transmembrane region" description="Helical" evidence="8">
    <location>
        <begin position="114"/>
        <end position="135"/>
    </location>
</feature>
<keyword evidence="6 8" id="KW-0472">Membrane</keyword>
<comment type="subcellular location">
    <subcellularLocation>
        <location evidence="1">Cell membrane</location>
        <topology evidence="1">Multi-pass membrane protein</topology>
    </subcellularLocation>
</comment>
<evidence type="ECO:0000256" key="7">
    <source>
        <dbReference type="ARBA" id="ARBA00024033"/>
    </source>
</evidence>
<evidence type="ECO:0000256" key="1">
    <source>
        <dbReference type="ARBA" id="ARBA00004651"/>
    </source>
</evidence>
<dbReference type="EMBL" id="MLCA01000002">
    <property type="protein sequence ID" value="MEE7490554.1"/>
    <property type="molecule type" value="Genomic_DNA"/>
</dbReference>
<evidence type="ECO:0000256" key="5">
    <source>
        <dbReference type="ARBA" id="ARBA00022989"/>
    </source>
</evidence>
<keyword evidence="5 8" id="KW-1133">Transmembrane helix</keyword>
<feature type="transmembrane region" description="Helical" evidence="8">
    <location>
        <begin position="164"/>
        <end position="182"/>
    </location>
</feature>
<accession>A0ABU7TL85</accession>
<reference evidence="9 10" key="1">
    <citation type="journal article" date="2012" name="Genet. Mol. Biol.">
        <title>Analysis of 16S rRNA and mxaF genes revealing insights into Methylobacterium niche-specific plant association.</title>
        <authorList>
            <person name="Dourado M.N."/>
            <person name="Andreote F.D."/>
            <person name="Dini-Andreote F."/>
            <person name="Conti R."/>
            <person name="Araujo J.M."/>
            <person name="Araujo W.L."/>
        </authorList>
    </citation>
    <scope>NUCLEOTIDE SEQUENCE [LARGE SCALE GENOMIC DNA]</scope>
    <source>
        <strain evidence="9 10">TC3-10</strain>
    </source>
</reference>
<comment type="similarity">
    <text evidence="7">Belongs to the glycosyltransferase 87 family.</text>
</comment>
<feature type="transmembrane region" description="Helical" evidence="8">
    <location>
        <begin position="142"/>
        <end position="158"/>
    </location>
</feature>
<evidence type="ECO:0008006" key="11">
    <source>
        <dbReference type="Google" id="ProtNLM"/>
    </source>
</evidence>
<evidence type="ECO:0000313" key="10">
    <source>
        <dbReference type="Proteomes" id="UP001355206"/>
    </source>
</evidence>
<dbReference type="Proteomes" id="UP001355206">
    <property type="component" value="Unassembled WGS sequence"/>
</dbReference>
<organism evidence="9 10">
    <name type="scientific">Methylobacterium oryzae</name>
    <dbReference type="NCBI Taxonomy" id="334852"/>
    <lineage>
        <taxon>Bacteria</taxon>
        <taxon>Pseudomonadati</taxon>
        <taxon>Pseudomonadota</taxon>
        <taxon>Alphaproteobacteria</taxon>
        <taxon>Hyphomicrobiales</taxon>
        <taxon>Methylobacteriaceae</taxon>
        <taxon>Methylobacterium</taxon>
    </lineage>
</organism>
<feature type="transmembrane region" description="Helical" evidence="8">
    <location>
        <begin position="216"/>
        <end position="237"/>
    </location>
</feature>
<feature type="transmembrane region" description="Helical" evidence="8">
    <location>
        <begin position="189"/>
        <end position="210"/>
    </location>
</feature>
<evidence type="ECO:0000256" key="8">
    <source>
        <dbReference type="SAM" id="Phobius"/>
    </source>
</evidence>
<feature type="transmembrane region" description="Helical" evidence="8">
    <location>
        <begin position="290"/>
        <end position="315"/>
    </location>
</feature>
<name>A0ABU7TL85_9HYPH</name>
<evidence type="ECO:0000256" key="4">
    <source>
        <dbReference type="ARBA" id="ARBA00022692"/>
    </source>
</evidence>
<sequence length="452" mass="48871">MNSRERLDSAMLRTPNDLAGRALATGGNRSETLAGFAGLALMAIGIISVMLMIARQTNWPSGTDMQVYLDAARLLVHGQNPYVIVESADPYPYPPFFALLVGIISQILGYGKLWILWPCLSIGLVLGCVTLFRSFGRIMPDGWLLFVTGLILCSRVIRSDLFHGQINILILFAVLLGLRYFLNGAITRGAVAWALVFVCKPFMGVLIFYLLCRKGWRAAALTVSVAAVLFIGPFLLINNAIEGVRGWLAASTFLTMLPMAARPDHQSLPALAKRLFVENPFSVPWIDAPVAAQVVSVLAAALAVLVFLVAIAFRPGLENAQHRIPEAGLALAEVGLTIGIALSCGPLLEGDHLILIWPALYGAVLCAQRAGPDPETSRGRWIVAAAMWCTVFWVFALPKLPYILASVTWPVLKGPEILMSGWNGILVFLACLATSSALRARVDRAGVRQLAS</sequence>
<feature type="transmembrane region" description="Helical" evidence="8">
    <location>
        <begin position="33"/>
        <end position="54"/>
    </location>
</feature>
<keyword evidence="10" id="KW-1185">Reference proteome</keyword>
<keyword evidence="2" id="KW-1003">Cell membrane</keyword>
<dbReference type="Pfam" id="PF09594">
    <property type="entry name" value="GT87"/>
    <property type="match status" value="1"/>
</dbReference>
<protein>
    <recommendedName>
        <fullName evidence="11">DUF2029 domain-containing protein</fullName>
    </recommendedName>
</protein>
<feature type="transmembrane region" description="Helical" evidence="8">
    <location>
        <begin position="417"/>
        <end position="438"/>
    </location>
</feature>
<feature type="transmembrane region" description="Helical" evidence="8">
    <location>
        <begin position="382"/>
        <end position="405"/>
    </location>
</feature>